<sequence>MKRLFLCLLVLTVLLTGCAGSAREVDLAALGEELFTSGVFSDELDAPGGSVAGALYDLPDQTETTLYISSGATAEELALFRAASDADAKLIESAANRRLTQQKTAFEGYLPDECEKLDRAVIRRSGRYVVLCVAHDADTAQQIIEHRFK</sequence>
<protein>
    <submittedName>
        <fullName evidence="2">DUF4358 domain-containing protein</fullName>
    </submittedName>
</protein>
<keyword evidence="3" id="KW-1185">Reference proteome</keyword>
<dbReference type="InterPro" id="IPR025648">
    <property type="entry name" value="DUF4358"/>
</dbReference>
<organism evidence="2 3">
    <name type="scientific">Feifania hominis</name>
    <dbReference type="NCBI Taxonomy" id="2763660"/>
    <lineage>
        <taxon>Bacteria</taxon>
        <taxon>Bacillati</taxon>
        <taxon>Bacillota</taxon>
        <taxon>Clostridia</taxon>
        <taxon>Eubacteriales</taxon>
        <taxon>Feifaniaceae</taxon>
        <taxon>Feifania</taxon>
    </lineage>
</organism>
<dbReference type="PROSITE" id="PS51257">
    <property type="entry name" value="PROKAR_LIPOPROTEIN"/>
    <property type="match status" value="1"/>
</dbReference>
<name>A0A926HTK2_9FIRM</name>
<feature type="signal peptide" evidence="1">
    <location>
        <begin position="1"/>
        <end position="22"/>
    </location>
</feature>
<accession>A0A926HTK2</accession>
<evidence type="ECO:0000256" key="1">
    <source>
        <dbReference type="SAM" id="SignalP"/>
    </source>
</evidence>
<dbReference type="AlphaFoldDB" id="A0A926HTK2"/>
<feature type="chain" id="PRO_5039205130" evidence="1">
    <location>
        <begin position="23"/>
        <end position="149"/>
    </location>
</feature>
<dbReference type="EMBL" id="JACRSP010000002">
    <property type="protein sequence ID" value="MBC8535954.1"/>
    <property type="molecule type" value="Genomic_DNA"/>
</dbReference>
<dbReference type="Pfam" id="PF14270">
    <property type="entry name" value="DUF4358"/>
    <property type="match status" value="1"/>
</dbReference>
<keyword evidence="1" id="KW-0732">Signal</keyword>
<dbReference type="RefSeq" id="WP_249299695.1">
    <property type="nucleotide sequence ID" value="NZ_JACRSP010000002.1"/>
</dbReference>
<gene>
    <name evidence="2" type="ORF">H8695_04525</name>
</gene>
<evidence type="ECO:0000313" key="3">
    <source>
        <dbReference type="Proteomes" id="UP000620366"/>
    </source>
</evidence>
<comment type="caution">
    <text evidence="2">The sequence shown here is derived from an EMBL/GenBank/DDBJ whole genome shotgun (WGS) entry which is preliminary data.</text>
</comment>
<proteinExistence type="predicted"/>
<dbReference type="Proteomes" id="UP000620366">
    <property type="component" value="Unassembled WGS sequence"/>
</dbReference>
<evidence type="ECO:0000313" key="2">
    <source>
        <dbReference type="EMBL" id="MBC8535954.1"/>
    </source>
</evidence>
<reference evidence="2" key="1">
    <citation type="submission" date="2020-08" db="EMBL/GenBank/DDBJ databases">
        <title>Genome public.</title>
        <authorList>
            <person name="Liu C."/>
            <person name="Sun Q."/>
        </authorList>
    </citation>
    <scope>NUCLEOTIDE SEQUENCE</scope>
    <source>
        <strain evidence="2">BX7</strain>
    </source>
</reference>